<dbReference type="Pfam" id="PF13302">
    <property type="entry name" value="Acetyltransf_3"/>
    <property type="match status" value="1"/>
</dbReference>
<protein>
    <submittedName>
        <fullName evidence="2">GNAT family N-acetyltransferase</fullName>
    </submittedName>
</protein>
<dbReference type="PROSITE" id="PS51186">
    <property type="entry name" value="GNAT"/>
    <property type="match status" value="1"/>
</dbReference>
<reference evidence="2 3" key="1">
    <citation type="submission" date="2021-06" db="EMBL/GenBank/DDBJ databases">
        <title>Ulceroglandular infection and bacteremia caused by Francisella salimarina in an immunocompromised patient, France.</title>
        <authorList>
            <person name="Hennebique A."/>
            <person name="Caspar Y."/>
            <person name="Maurin M."/>
            <person name="Boisset S."/>
            <person name="Pelloux I."/>
            <person name="Gallego-Hernanz M.P."/>
            <person name="Burucoa C."/>
            <person name="Cazenave-Roblot F."/>
            <person name="Plouzeau C."/>
            <person name="Rammaert B."/>
        </authorList>
    </citation>
    <scope>NUCLEOTIDE SEQUENCE [LARGE SCALE GENOMIC DNA]</scope>
    <source>
        <strain evidence="2 3">CHUGA-F75</strain>
    </source>
</reference>
<dbReference type="GO" id="GO:0016747">
    <property type="term" value="F:acyltransferase activity, transferring groups other than amino-acyl groups"/>
    <property type="evidence" value="ECO:0007669"/>
    <property type="project" value="InterPro"/>
</dbReference>
<dbReference type="Proteomes" id="UP000683421">
    <property type="component" value="Chromosome"/>
</dbReference>
<evidence type="ECO:0000313" key="2">
    <source>
        <dbReference type="EMBL" id="QWU99736.1"/>
    </source>
</evidence>
<dbReference type="RefSeq" id="WP_149367911.1">
    <property type="nucleotide sequence ID" value="NZ_CP076680.1"/>
</dbReference>
<organism evidence="2 3">
    <name type="scientific">Francisella salimarina</name>
    <dbReference type="NCBI Taxonomy" id="2599927"/>
    <lineage>
        <taxon>Bacteria</taxon>
        <taxon>Pseudomonadati</taxon>
        <taxon>Pseudomonadota</taxon>
        <taxon>Gammaproteobacteria</taxon>
        <taxon>Thiotrichales</taxon>
        <taxon>Francisellaceae</taxon>
        <taxon>Francisella</taxon>
    </lineage>
</organism>
<dbReference type="InterPro" id="IPR000182">
    <property type="entry name" value="GNAT_dom"/>
</dbReference>
<dbReference type="AlphaFoldDB" id="A0AAJ4NQ72"/>
<dbReference type="InterPro" id="IPR016181">
    <property type="entry name" value="Acyl_CoA_acyltransferase"/>
</dbReference>
<name>A0AAJ4NQ72_9GAMM</name>
<dbReference type="EMBL" id="CP076680">
    <property type="protein sequence ID" value="QWU99736.1"/>
    <property type="molecule type" value="Genomic_DNA"/>
</dbReference>
<dbReference type="Gene3D" id="3.40.630.30">
    <property type="match status" value="1"/>
</dbReference>
<gene>
    <name evidence="2" type="ORF">KQR59_02340</name>
</gene>
<evidence type="ECO:0000259" key="1">
    <source>
        <dbReference type="PROSITE" id="PS51186"/>
    </source>
</evidence>
<dbReference type="SUPFAM" id="SSF55729">
    <property type="entry name" value="Acyl-CoA N-acyltransferases (Nat)"/>
    <property type="match status" value="1"/>
</dbReference>
<dbReference type="PANTHER" id="PTHR43610">
    <property type="entry name" value="BLL6696 PROTEIN"/>
    <property type="match status" value="1"/>
</dbReference>
<feature type="domain" description="N-acetyltransferase" evidence="1">
    <location>
        <begin position="12"/>
        <end position="165"/>
    </location>
</feature>
<dbReference type="KEGG" id="fsr:KQR59_02340"/>
<accession>A0AAJ4NQ72</accession>
<keyword evidence="3" id="KW-1185">Reference proteome</keyword>
<evidence type="ECO:0000313" key="3">
    <source>
        <dbReference type="Proteomes" id="UP000683421"/>
    </source>
</evidence>
<dbReference type="PANTHER" id="PTHR43610:SF1">
    <property type="entry name" value="N-ACETYLTRANSFERASE DOMAIN-CONTAINING PROTEIN"/>
    <property type="match status" value="1"/>
</dbReference>
<proteinExistence type="predicted"/>
<sequence>MDFNKSLSSENIRLEIMTRGDFDRLYNIAKDPEIWAQHNDKSRSQVDGFKKYFDDGLKNPQNCYLIFHNKELVGSTRYYEYDCIKKSIKIGYTFYAKEYWGTELNKKVKKLMLDYAFESVENVLFDVWYKNIRSQKAVSKLGAKLCENDTSRERLVFILNKKDWENLRSN</sequence>